<dbReference type="InterPro" id="IPR006171">
    <property type="entry name" value="TOPRIM_dom"/>
</dbReference>
<dbReference type="Gene3D" id="2.70.20.10">
    <property type="entry name" value="Topoisomerase I, domain 3"/>
    <property type="match status" value="1"/>
</dbReference>
<dbReference type="GO" id="GO:0005694">
    <property type="term" value="C:chromosome"/>
    <property type="evidence" value="ECO:0007669"/>
    <property type="project" value="InterPro"/>
</dbReference>
<feature type="site" description="Interaction with DNA" evidence="10">
    <location>
        <position position="156"/>
    </location>
</feature>
<dbReference type="AlphaFoldDB" id="A0A2H0TGG0"/>
<dbReference type="InterPro" id="IPR013824">
    <property type="entry name" value="Topo_IA_cen_sub1"/>
</dbReference>
<dbReference type="Gene3D" id="3.30.65.10">
    <property type="entry name" value="Bacterial Topoisomerase I, domain 1"/>
    <property type="match status" value="2"/>
</dbReference>
<dbReference type="GO" id="GO:0006265">
    <property type="term" value="P:DNA topological change"/>
    <property type="evidence" value="ECO:0007669"/>
    <property type="project" value="UniProtKB-UniRule"/>
</dbReference>
<dbReference type="InterPro" id="IPR013825">
    <property type="entry name" value="Topo_IA_cen_sub2"/>
</dbReference>
<feature type="site" description="Interaction with DNA" evidence="10">
    <location>
        <position position="157"/>
    </location>
</feature>
<dbReference type="NCBIfam" id="TIGR01051">
    <property type="entry name" value="topA_bact"/>
    <property type="match status" value="1"/>
</dbReference>
<dbReference type="PRINTS" id="PR00417">
    <property type="entry name" value="PRTPISMRASEI"/>
</dbReference>
<keyword evidence="7 10" id="KW-0799">Topoisomerase</keyword>
<dbReference type="Gene3D" id="1.10.460.10">
    <property type="entry name" value="Topoisomerase I, domain 2"/>
    <property type="match status" value="1"/>
</dbReference>
<dbReference type="InterPro" id="IPR013498">
    <property type="entry name" value="Topo_IA_Znf"/>
</dbReference>
<dbReference type="InterPro" id="IPR005733">
    <property type="entry name" value="TopoI_bac-type"/>
</dbReference>
<dbReference type="InterPro" id="IPR023405">
    <property type="entry name" value="Topo_IA_core_domain"/>
</dbReference>
<dbReference type="InterPro" id="IPR003602">
    <property type="entry name" value="Topo_IA_DNA-bd_dom"/>
</dbReference>
<keyword evidence="4" id="KW-0863">Zinc-finger</keyword>
<dbReference type="SUPFAM" id="SSF56712">
    <property type="entry name" value="Prokaryotic type I DNA topoisomerase"/>
    <property type="match status" value="1"/>
</dbReference>
<dbReference type="InterPro" id="IPR013497">
    <property type="entry name" value="Topo_IA_cen"/>
</dbReference>
<feature type="site" description="Interaction with DNA" evidence="10">
    <location>
        <position position="160"/>
    </location>
</feature>
<evidence type="ECO:0000256" key="5">
    <source>
        <dbReference type="ARBA" id="ARBA00022833"/>
    </source>
</evidence>
<dbReference type="SMART" id="SM00493">
    <property type="entry name" value="TOPRIM"/>
    <property type="match status" value="1"/>
</dbReference>
<dbReference type="CDD" id="cd03363">
    <property type="entry name" value="TOPRIM_TopoIA_TopoI"/>
    <property type="match status" value="1"/>
</dbReference>
<evidence type="ECO:0000256" key="7">
    <source>
        <dbReference type="ARBA" id="ARBA00023029"/>
    </source>
</evidence>
<dbReference type="PROSITE" id="PS50880">
    <property type="entry name" value="TOPRIM"/>
    <property type="match status" value="1"/>
</dbReference>
<keyword evidence="8 10" id="KW-0238">DNA-binding</keyword>
<dbReference type="Proteomes" id="UP000229383">
    <property type="component" value="Unassembled WGS sequence"/>
</dbReference>
<comment type="catalytic activity">
    <reaction evidence="1 10">
        <text>ATP-independent breakage of single-stranded DNA, followed by passage and rejoining.</text>
        <dbReference type="EC" id="5.6.2.1"/>
    </reaction>
</comment>
<sequence length="726" mass="82860">MKLVIVESPTKAKTISRFLGKGFYVESSYGHIRDLPSYKLGVNIENDFDPQYVIPRRSRPVIKKLKELCKKSERIILATDEDREGEAIAWHLIEALGLGKEPKKSPKTAKTTKKTQKIESIIERIAFHEITQKAIQEALNNPRALNVNLVNAQQARRILDRLVGYKLSPFLWKKVMRGLSAGRVQSVALRLVCEREDEIRAFKSRKYWAIEVKLQKKDCLSETKPTCMAFNGNLSIINGKIIPEPGITDEKEAQKITSDLKNSDLRLASIKKKTQERSPRPPFTTSTLQQEAWSRLRYSAKKTMLIAQQLYEGVDIRGEGSTGLITYMRTDSLNVSEDALKKAREFLLSSYGDTYSLEKPRVFKTKSKRAQEAHEAIRPTDPGLAPEKIKSDLTQDQYRLYNLVWKRFLASQMPNAIFNQIIMTIEASNPGENIYKIRSSGSVLKFDGYMKLNPSGAEDVILPELTEGDQLKALEVNSIEKQTQAPPRFTEASLIKILEKFGIGRPSTYAPIMSTIQERGYAFKNENKYLTPTEIGEKVNKMLVEHFPKIVDIDFTALMEEEFDRIADGEKEWKTVLKDFYDPFAKNLEEKYETVKKEVMAQETGEMCPECGKPLVIRYSRYGKFIACSGYPDCKFTKIIPPEPLGIKCPKCNEGDIVERRTRKRRVFYGCSKYPDCSFATWQRPTGELCPKCKNALVQMKNHVKCSNKECGLQITESDKKEDPLN</sequence>
<dbReference type="Pfam" id="PF01131">
    <property type="entry name" value="Topoisom_bac"/>
    <property type="match status" value="1"/>
</dbReference>
<keyword evidence="9 10" id="KW-0413">Isomerase</keyword>
<feature type="site" description="Interaction with DNA" evidence="10">
    <location>
        <position position="165"/>
    </location>
</feature>
<dbReference type="InterPro" id="IPR028612">
    <property type="entry name" value="Topoisom_1_IA"/>
</dbReference>
<dbReference type="PANTHER" id="PTHR42785">
    <property type="entry name" value="DNA TOPOISOMERASE, TYPE IA, CORE"/>
    <property type="match status" value="1"/>
</dbReference>
<dbReference type="PROSITE" id="PS00396">
    <property type="entry name" value="TOPO_IA_1"/>
    <property type="match status" value="1"/>
</dbReference>
<dbReference type="HAMAP" id="MF_00952">
    <property type="entry name" value="Topoisom_1_prok"/>
    <property type="match status" value="1"/>
</dbReference>
<dbReference type="GO" id="GO:0008270">
    <property type="term" value="F:zinc ion binding"/>
    <property type="evidence" value="ECO:0007669"/>
    <property type="project" value="UniProtKB-KW"/>
</dbReference>
<dbReference type="EC" id="5.6.2.1" evidence="10"/>
<protein>
    <recommendedName>
        <fullName evidence="10">DNA topoisomerase 1</fullName>
        <ecNumber evidence="10">5.6.2.1</ecNumber>
    </recommendedName>
    <alternativeName>
        <fullName evidence="10">DNA topoisomerase I</fullName>
    </alternativeName>
</protein>
<keyword evidence="6" id="KW-0460">Magnesium</keyword>
<evidence type="ECO:0000256" key="2">
    <source>
        <dbReference type="ARBA" id="ARBA00009446"/>
    </source>
</evidence>
<dbReference type="PANTHER" id="PTHR42785:SF1">
    <property type="entry name" value="DNA TOPOISOMERASE"/>
    <property type="match status" value="1"/>
</dbReference>
<dbReference type="GO" id="GO:0003677">
    <property type="term" value="F:DNA binding"/>
    <property type="evidence" value="ECO:0007669"/>
    <property type="project" value="UniProtKB-KW"/>
</dbReference>
<dbReference type="SMART" id="SM00436">
    <property type="entry name" value="TOP1Bc"/>
    <property type="match status" value="1"/>
</dbReference>
<dbReference type="EMBL" id="PFCN01000007">
    <property type="protein sequence ID" value="PIR70648.1"/>
    <property type="molecule type" value="Genomic_DNA"/>
</dbReference>
<evidence type="ECO:0000256" key="8">
    <source>
        <dbReference type="ARBA" id="ARBA00023125"/>
    </source>
</evidence>
<evidence type="ECO:0000256" key="3">
    <source>
        <dbReference type="ARBA" id="ARBA00022723"/>
    </source>
</evidence>
<name>A0A2H0TGG0_9BACT</name>
<dbReference type="Gene3D" id="3.40.50.140">
    <property type="match status" value="1"/>
</dbReference>
<proteinExistence type="inferred from homology"/>
<reference evidence="14" key="1">
    <citation type="submission" date="2017-09" db="EMBL/GenBank/DDBJ databases">
        <title>Depth-based differentiation of microbial function through sediment-hosted aquifers and enrichment of novel symbionts in the deep terrestrial subsurface.</title>
        <authorList>
            <person name="Probst A.J."/>
            <person name="Ladd B."/>
            <person name="Jarett J.K."/>
            <person name="Geller-Mcgrath D.E."/>
            <person name="Sieber C.M.K."/>
            <person name="Emerson J.B."/>
            <person name="Anantharaman K."/>
            <person name="Thomas B.C."/>
            <person name="Malmstrom R."/>
            <person name="Stieglmeier M."/>
            <person name="Klingl A."/>
            <person name="Woyke T."/>
            <person name="Ryan C.M."/>
            <person name="Banfield J.F."/>
        </authorList>
    </citation>
    <scope>NUCLEOTIDE SEQUENCE [LARGE SCALE GENOMIC DNA]</scope>
</reference>
<dbReference type="Pfam" id="PF01396">
    <property type="entry name" value="Zn_ribbon_Top1"/>
    <property type="match status" value="2"/>
</dbReference>
<dbReference type="GO" id="GO:0003917">
    <property type="term" value="F:DNA topoisomerase type I (single strand cut, ATP-independent) activity"/>
    <property type="evidence" value="ECO:0007669"/>
    <property type="project" value="UniProtKB-UniRule"/>
</dbReference>
<feature type="region of interest" description="Interaction with DNA" evidence="10">
    <location>
        <begin position="180"/>
        <end position="185"/>
    </location>
</feature>
<evidence type="ECO:0000256" key="6">
    <source>
        <dbReference type="ARBA" id="ARBA00022842"/>
    </source>
</evidence>
<dbReference type="Pfam" id="PF01751">
    <property type="entry name" value="Toprim"/>
    <property type="match status" value="1"/>
</dbReference>
<evidence type="ECO:0000313" key="13">
    <source>
        <dbReference type="EMBL" id="PIR70648.1"/>
    </source>
</evidence>
<feature type="domain" description="Toprim" evidence="11">
    <location>
        <begin position="1"/>
        <end position="119"/>
    </location>
</feature>
<dbReference type="SMART" id="SM00437">
    <property type="entry name" value="TOP1Ac"/>
    <property type="match status" value="1"/>
</dbReference>
<feature type="domain" description="Topo IA-type catalytic" evidence="12">
    <location>
        <begin position="146"/>
        <end position="588"/>
    </location>
</feature>
<feature type="active site" description="O-(5'-phospho-DNA)-tyrosine intermediate" evidence="10">
    <location>
        <position position="327"/>
    </location>
</feature>
<comment type="subunit">
    <text evidence="10">Monomer.</text>
</comment>
<dbReference type="PROSITE" id="PS52039">
    <property type="entry name" value="TOPO_IA_2"/>
    <property type="match status" value="1"/>
</dbReference>
<feature type="site" description="Interaction with DNA" evidence="10">
    <location>
        <position position="31"/>
    </location>
</feature>
<comment type="caution">
    <text evidence="13">The sequence shown here is derived from an EMBL/GenBank/DDBJ whole genome shotgun (WGS) entry which is preliminary data.</text>
</comment>
<dbReference type="InterPro" id="IPR003601">
    <property type="entry name" value="Topo_IA_2"/>
</dbReference>
<evidence type="ECO:0000259" key="11">
    <source>
        <dbReference type="PROSITE" id="PS50880"/>
    </source>
</evidence>
<comment type="similarity">
    <text evidence="2 10">Belongs to the type IA topoisomerase family.</text>
</comment>
<gene>
    <name evidence="10" type="primary">topA</name>
    <name evidence="13" type="ORF">COU46_00395</name>
</gene>
<feature type="site" description="Interaction with DNA" evidence="10">
    <location>
        <position position="172"/>
    </location>
</feature>
<evidence type="ECO:0000256" key="1">
    <source>
        <dbReference type="ARBA" id="ARBA00000213"/>
    </source>
</evidence>
<organism evidence="13 14">
    <name type="scientific">Candidatus Niyogibacteria bacterium CG10_big_fil_rev_8_21_14_0_10_42_19</name>
    <dbReference type="NCBI Taxonomy" id="1974725"/>
    <lineage>
        <taxon>Bacteria</taxon>
        <taxon>Candidatus Niyogiibacteriota</taxon>
    </lineage>
</organism>
<evidence type="ECO:0000259" key="12">
    <source>
        <dbReference type="PROSITE" id="PS52039"/>
    </source>
</evidence>
<dbReference type="InterPro" id="IPR034149">
    <property type="entry name" value="TOPRIM_TopoI"/>
</dbReference>
<keyword evidence="5" id="KW-0862">Zinc</keyword>
<dbReference type="CDD" id="cd00186">
    <property type="entry name" value="TOP1Ac"/>
    <property type="match status" value="1"/>
</dbReference>
<evidence type="ECO:0000256" key="10">
    <source>
        <dbReference type="HAMAP-Rule" id="MF_00952"/>
    </source>
</evidence>
<evidence type="ECO:0000313" key="14">
    <source>
        <dbReference type="Proteomes" id="UP000229383"/>
    </source>
</evidence>
<evidence type="ECO:0000256" key="4">
    <source>
        <dbReference type="ARBA" id="ARBA00022771"/>
    </source>
</evidence>
<dbReference type="InterPro" id="IPR000380">
    <property type="entry name" value="Topo_IA"/>
</dbReference>
<keyword evidence="3" id="KW-0479">Metal-binding</keyword>
<feature type="site" description="Interaction with DNA" evidence="10">
    <location>
        <position position="329"/>
    </location>
</feature>
<evidence type="ECO:0000256" key="9">
    <source>
        <dbReference type="ARBA" id="ARBA00023235"/>
    </source>
</evidence>
<comment type="function">
    <text evidence="10">Releases the supercoiling and torsional tension of DNA, which is introduced during the DNA replication and transcription, by transiently cleaving and rejoining one strand of the DNA duplex. Introduces a single-strand break via transesterification at a target site in duplex DNA. The scissile phosphodiester is attacked by the catalytic tyrosine of the enzyme, resulting in the formation of a DNA-(5'-phosphotyrosyl)-enzyme intermediate and the expulsion of a 3'-OH DNA strand. The free DNA strand then undergoes passage around the unbroken strand, thus removing DNA supercoils. Finally, in the religation step, the DNA 3'-OH attacks the covalent intermediate to expel the active-site tyrosine and restore the DNA phosphodiester backbone.</text>
</comment>
<feature type="site" description="Interaction with DNA" evidence="10">
    <location>
        <position position="519"/>
    </location>
</feature>
<dbReference type="Gene3D" id="1.10.290.10">
    <property type="entry name" value="Topoisomerase I, domain 4"/>
    <property type="match status" value="1"/>
</dbReference>
<dbReference type="InterPro" id="IPR013826">
    <property type="entry name" value="Topo_IA_cen_sub3"/>
</dbReference>
<accession>A0A2H0TGG0</accession>
<dbReference type="InterPro" id="IPR023406">
    <property type="entry name" value="Topo_IA_AS"/>
</dbReference>